<accession>A0ABU5DM13</accession>
<gene>
    <name evidence="2" type="ORF">SNE35_19620</name>
</gene>
<sequence length="173" mass="18899">MNKLSITVAVGWMLALMFGITGAFAATSAQPEVRLQAWQVRSVTEGGATRETLQPLQQQIRPGDVIEYEARYVNGTAKALTKVQLTLPVPEGGVSYLPGALSTTPVDSASLDGKHFEPLPLRREVRLPDGRREMQEVPASEYRFLRWNLGTLPAGSERAVRARMQLAPVAGRS</sequence>
<evidence type="ECO:0000313" key="2">
    <source>
        <dbReference type="EMBL" id="MDY0746730.1"/>
    </source>
</evidence>
<dbReference type="Proteomes" id="UP001285263">
    <property type="component" value="Unassembled WGS sequence"/>
</dbReference>
<feature type="signal peptide" evidence="1">
    <location>
        <begin position="1"/>
        <end position="25"/>
    </location>
</feature>
<evidence type="ECO:0008006" key="4">
    <source>
        <dbReference type="Google" id="ProtNLM"/>
    </source>
</evidence>
<evidence type="ECO:0000313" key="3">
    <source>
        <dbReference type="Proteomes" id="UP001285263"/>
    </source>
</evidence>
<name>A0ABU5DM13_9BURK</name>
<dbReference type="EMBL" id="JAXCLA010000006">
    <property type="protein sequence ID" value="MDY0746730.1"/>
    <property type="molecule type" value="Genomic_DNA"/>
</dbReference>
<protein>
    <recommendedName>
        <fullName evidence="4">DUF11 domain-containing protein</fullName>
    </recommendedName>
</protein>
<reference evidence="2 3" key="1">
    <citation type="submission" date="2023-11" db="EMBL/GenBank/DDBJ databases">
        <title>Paucibacter sp. nov., isolated from fresh soil in Korea.</title>
        <authorList>
            <person name="Le N.T.T."/>
        </authorList>
    </citation>
    <scope>NUCLEOTIDE SEQUENCE [LARGE SCALE GENOMIC DNA]</scope>
    <source>
        <strain evidence="2 3">R3-3</strain>
    </source>
</reference>
<evidence type="ECO:0000256" key="1">
    <source>
        <dbReference type="SAM" id="SignalP"/>
    </source>
</evidence>
<comment type="caution">
    <text evidence="2">The sequence shown here is derived from an EMBL/GenBank/DDBJ whole genome shotgun (WGS) entry which is preliminary data.</text>
</comment>
<proteinExistence type="predicted"/>
<feature type="chain" id="PRO_5046629892" description="DUF11 domain-containing protein" evidence="1">
    <location>
        <begin position="26"/>
        <end position="173"/>
    </location>
</feature>
<keyword evidence="3" id="KW-1185">Reference proteome</keyword>
<organism evidence="2 3">
    <name type="scientific">Roseateles agri</name>
    <dbReference type="NCBI Taxonomy" id="3098619"/>
    <lineage>
        <taxon>Bacteria</taxon>
        <taxon>Pseudomonadati</taxon>
        <taxon>Pseudomonadota</taxon>
        <taxon>Betaproteobacteria</taxon>
        <taxon>Burkholderiales</taxon>
        <taxon>Sphaerotilaceae</taxon>
        <taxon>Roseateles</taxon>
    </lineage>
</organism>
<dbReference type="RefSeq" id="WP_320424676.1">
    <property type="nucleotide sequence ID" value="NZ_JAXCLA010000006.1"/>
</dbReference>
<keyword evidence="1" id="KW-0732">Signal</keyword>